<dbReference type="RefSeq" id="WP_156778679.1">
    <property type="nucleotide sequence ID" value="NZ_CP017603.1"/>
</dbReference>
<feature type="region of interest" description="Disordered" evidence="1">
    <location>
        <begin position="1"/>
        <end position="36"/>
    </location>
</feature>
<reference evidence="2 3" key="1">
    <citation type="submission" date="2017-03" db="EMBL/GenBank/DDBJ databases">
        <title>Complete sequence of Clostridium formicaceticum DSM 92.</title>
        <authorList>
            <person name="Poehlein A."/>
            <person name="Karl M."/>
            <person name="Bengelsdorf F.R."/>
            <person name="Duerre P."/>
            <person name="Daniel R."/>
        </authorList>
    </citation>
    <scope>NUCLEOTIDE SEQUENCE [LARGE SCALE GENOMIC DNA]</scope>
    <source>
        <strain evidence="2 3">DSM 92</strain>
    </source>
</reference>
<evidence type="ECO:0000256" key="1">
    <source>
        <dbReference type="SAM" id="MobiDB-lite"/>
    </source>
</evidence>
<organism evidence="2 3">
    <name type="scientific">Clostridium formicaceticum</name>
    <dbReference type="NCBI Taxonomy" id="1497"/>
    <lineage>
        <taxon>Bacteria</taxon>
        <taxon>Bacillati</taxon>
        <taxon>Bacillota</taxon>
        <taxon>Clostridia</taxon>
        <taxon>Eubacteriales</taxon>
        <taxon>Clostridiaceae</taxon>
        <taxon>Clostridium</taxon>
    </lineage>
</organism>
<protein>
    <recommendedName>
        <fullName evidence="4">Transporter</fullName>
    </recommendedName>
</protein>
<accession>A0AAC9RNK4</accession>
<proteinExistence type="predicted"/>
<gene>
    <name evidence="2" type="ORF">CLFO_33950</name>
</gene>
<name>A0AAC9RNK4_9CLOT</name>
<evidence type="ECO:0000313" key="2">
    <source>
        <dbReference type="EMBL" id="ARE88989.1"/>
    </source>
</evidence>
<dbReference type="EMBL" id="CP020559">
    <property type="protein sequence ID" value="ARE88989.1"/>
    <property type="molecule type" value="Genomic_DNA"/>
</dbReference>
<sequence>MYDDVNYNQPPYGRPPFGPTPGFPQPPVGPPPPFDDFQQPYAVDPGAIRFCLFRFTTVELIDRRRFTFFPVFVGPTSVAGWQHTRRGWSFIGIDLREIRFFSC</sequence>
<evidence type="ECO:0008006" key="4">
    <source>
        <dbReference type="Google" id="ProtNLM"/>
    </source>
</evidence>
<evidence type="ECO:0000313" key="3">
    <source>
        <dbReference type="Proteomes" id="UP000192478"/>
    </source>
</evidence>
<dbReference type="Proteomes" id="UP000192478">
    <property type="component" value="Chromosome"/>
</dbReference>
<feature type="compositionally biased region" description="Pro residues" evidence="1">
    <location>
        <begin position="12"/>
        <end position="34"/>
    </location>
</feature>
<dbReference type="AlphaFoldDB" id="A0AAC9RNK4"/>